<dbReference type="InterPro" id="IPR019764">
    <property type="entry name" value="Endothelin_toxin_CS"/>
</dbReference>
<protein>
    <recommendedName>
        <fullName evidence="9">Endothelin-3</fullName>
    </recommendedName>
    <alternativeName>
        <fullName evidence="10">Preproendothelin-3</fullName>
    </alternativeName>
</protein>
<dbReference type="GO" id="GO:0031708">
    <property type="term" value="F:endothelin B receptor binding"/>
    <property type="evidence" value="ECO:0007669"/>
    <property type="project" value="TreeGrafter"/>
</dbReference>
<comment type="caution">
    <text evidence="13">The sequence shown here is derived from an EMBL/GenBank/DDBJ whole genome shotgun (WGS) entry which is preliminary data.</text>
</comment>
<evidence type="ECO:0000256" key="9">
    <source>
        <dbReference type="ARBA" id="ARBA00040198"/>
    </source>
</evidence>
<dbReference type="GO" id="GO:0005179">
    <property type="term" value="F:hormone activity"/>
    <property type="evidence" value="ECO:0007669"/>
    <property type="project" value="TreeGrafter"/>
</dbReference>
<keyword evidence="8" id="KW-0839">Vasoconstrictor</keyword>
<evidence type="ECO:0000313" key="14">
    <source>
        <dbReference type="Proteomes" id="UP001059041"/>
    </source>
</evidence>
<dbReference type="GO" id="GO:0006874">
    <property type="term" value="P:intracellular calcium ion homeostasis"/>
    <property type="evidence" value="ECO:0007669"/>
    <property type="project" value="TreeGrafter"/>
</dbReference>
<feature type="chain" id="PRO_5040889698" description="Endothelin-3" evidence="11">
    <location>
        <begin position="20"/>
        <end position="223"/>
    </location>
</feature>
<evidence type="ECO:0000256" key="3">
    <source>
        <dbReference type="ARBA" id="ARBA00010959"/>
    </source>
</evidence>
<keyword evidence="5 11" id="KW-0732">Signal</keyword>
<keyword evidence="7" id="KW-1015">Disulfide bond</keyword>
<keyword evidence="14" id="KW-1185">Reference proteome</keyword>
<dbReference type="Proteomes" id="UP001059041">
    <property type="component" value="Linkage Group LG21"/>
</dbReference>
<name>A0A9W7WC87_TRIRA</name>
<evidence type="ECO:0000256" key="1">
    <source>
        <dbReference type="ARBA" id="ARBA00003023"/>
    </source>
</evidence>
<accession>A0A9W7WC87</accession>
<proteinExistence type="inferred from homology"/>
<evidence type="ECO:0000259" key="12">
    <source>
        <dbReference type="SMART" id="SM00272"/>
    </source>
</evidence>
<dbReference type="PROSITE" id="PS00270">
    <property type="entry name" value="ENDOTHELIN"/>
    <property type="match status" value="1"/>
</dbReference>
<dbReference type="PANTHER" id="PTHR13874">
    <property type="entry name" value="ENDOTHELIN"/>
    <property type="match status" value="1"/>
</dbReference>
<comment type="function">
    <text evidence="1">Endothelins are endothelium-derived vasoconstrictor peptides.</text>
</comment>
<dbReference type="GO" id="GO:0019229">
    <property type="term" value="P:regulation of vasoconstriction"/>
    <property type="evidence" value="ECO:0007669"/>
    <property type="project" value="InterPro"/>
</dbReference>
<feature type="signal peptide" evidence="11">
    <location>
        <begin position="1"/>
        <end position="19"/>
    </location>
</feature>
<sequence length="223" mass="25174">MRLNAVLLIVSLLDILTHGAPSSGMREGQGTKLSSPSVFSSEYLSRGLHQQLESSAVISTSHSHPRSKCCTCYSFKDTECVYYCHLGIIWINTPQFFLMTITTSCCASMSTHFIISFKLDSLSLSQYYIGLHLYRSQSMICKVSRYMAAWDLNQLVFLLLLYHIAFHVGSTACYNTSDGQLQRRFSQCLDFFAPLDSRLSNISAKYCPILTNHTSMESYSAFR</sequence>
<dbReference type="AlphaFoldDB" id="A0A9W7WC87"/>
<dbReference type="EMBL" id="JAFHDT010000021">
    <property type="protein sequence ID" value="KAI7793905.1"/>
    <property type="molecule type" value="Genomic_DNA"/>
</dbReference>
<dbReference type="SMART" id="SM00272">
    <property type="entry name" value="END"/>
    <property type="match status" value="1"/>
</dbReference>
<evidence type="ECO:0000256" key="8">
    <source>
        <dbReference type="ARBA" id="ARBA00023322"/>
    </source>
</evidence>
<evidence type="ECO:0000256" key="4">
    <source>
        <dbReference type="ARBA" id="ARBA00022525"/>
    </source>
</evidence>
<comment type="subcellular location">
    <subcellularLocation>
        <location evidence="2">Secreted</location>
    </subcellularLocation>
</comment>
<organism evidence="13 14">
    <name type="scientific">Triplophysa rosa</name>
    <name type="common">Cave loach</name>
    <dbReference type="NCBI Taxonomy" id="992332"/>
    <lineage>
        <taxon>Eukaryota</taxon>
        <taxon>Metazoa</taxon>
        <taxon>Chordata</taxon>
        <taxon>Craniata</taxon>
        <taxon>Vertebrata</taxon>
        <taxon>Euteleostomi</taxon>
        <taxon>Actinopterygii</taxon>
        <taxon>Neopterygii</taxon>
        <taxon>Teleostei</taxon>
        <taxon>Ostariophysi</taxon>
        <taxon>Cypriniformes</taxon>
        <taxon>Nemacheilidae</taxon>
        <taxon>Triplophysa</taxon>
    </lineage>
</organism>
<comment type="similarity">
    <text evidence="3">Belongs to the endothelin/sarafotoxin family.</text>
</comment>
<keyword evidence="4" id="KW-0964">Secreted</keyword>
<feature type="domain" description="Endothelin-like toxin" evidence="12">
    <location>
        <begin position="69"/>
        <end position="90"/>
    </location>
</feature>
<evidence type="ECO:0000256" key="7">
    <source>
        <dbReference type="ARBA" id="ARBA00023157"/>
    </source>
</evidence>
<evidence type="ECO:0000256" key="11">
    <source>
        <dbReference type="SAM" id="SignalP"/>
    </source>
</evidence>
<dbReference type="GO" id="GO:0003100">
    <property type="term" value="P:regulation of systemic arterial blood pressure by endothelin"/>
    <property type="evidence" value="ECO:0007669"/>
    <property type="project" value="TreeGrafter"/>
</dbReference>
<dbReference type="GO" id="GO:0014826">
    <property type="term" value="P:vein smooth muscle contraction"/>
    <property type="evidence" value="ECO:0007669"/>
    <property type="project" value="TreeGrafter"/>
</dbReference>
<keyword evidence="6" id="KW-0838">Vasoactive</keyword>
<dbReference type="InterPro" id="IPR020475">
    <property type="entry name" value="Endothelin"/>
</dbReference>
<reference evidence="13" key="1">
    <citation type="submission" date="2021-02" db="EMBL/GenBank/DDBJ databases">
        <title>Comparative genomics reveals that relaxation of natural selection precedes convergent phenotypic evolution of cavefish.</title>
        <authorList>
            <person name="Peng Z."/>
        </authorList>
    </citation>
    <scope>NUCLEOTIDE SEQUENCE</scope>
    <source>
        <tissue evidence="13">Muscle</tissue>
    </source>
</reference>
<dbReference type="PANTHER" id="PTHR13874:SF11">
    <property type="entry name" value="ENDOTHELIN-3"/>
    <property type="match status" value="1"/>
</dbReference>
<dbReference type="GO" id="GO:0005615">
    <property type="term" value="C:extracellular space"/>
    <property type="evidence" value="ECO:0007669"/>
    <property type="project" value="TreeGrafter"/>
</dbReference>
<evidence type="ECO:0000256" key="2">
    <source>
        <dbReference type="ARBA" id="ARBA00004613"/>
    </source>
</evidence>
<evidence type="ECO:0000313" key="13">
    <source>
        <dbReference type="EMBL" id="KAI7793905.1"/>
    </source>
</evidence>
<dbReference type="Pfam" id="PF00322">
    <property type="entry name" value="Endothelin"/>
    <property type="match status" value="1"/>
</dbReference>
<gene>
    <name evidence="13" type="ORF">IRJ41_007005</name>
</gene>
<evidence type="ECO:0000256" key="10">
    <source>
        <dbReference type="ARBA" id="ARBA00041850"/>
    </source>
</evidence>
<evidence type="ECO:0000256" key="6">
    <source>
        <dbReference type="ARBA" id="ARBA00022858"/>
    </source>
</evidence>
<evidence type="ECO:0000256" key="5">
    <source>
        <dbReference type="ARBA" id="ARBA00022729"/>
    </source>
</evidence>
<dbReference type="InterPro" id="IPR001928">
    <property type="entry name" value="Endothln-like_toxin"/>
</dbReference>